<reference evidence="2" key="1">
    <citation type="submission" date="2018-06" db="EMBL/GenBank/DDBJ databases">
        <authorList>
            <person name="Zhirakovskaya E."/>
        </authorList>
    </citation>
    <scope>NUCLEOTIDE SEQUENCE</scope>
</reference>
<organism evidence="2">
    <name type="scientific">hydrothermal vent metagenome</name>
    <dbReference type="NCBI Taxonomy" id="652676"/>
    <lineage>
        <taxon>unclassified sequences</taxon>
        <taxon>metagenomes</taxon>
        <taxon>ecological metagenomes</taxon>
    </lineage>
</organism>
<gene>
    <name evidence="2" type="ORF">MNBD_ALPHA06-886</name>
</gene>
<dbReference type="Pfam" id="PF09527">
    <property type="entry name" value="ATPase_gene1"/>
    <property type="match status" value="1"/>
</dbReference>
<accession>A0A3B0S1P7</accession>
<keyword evidence="1" id="KW-0472">Membrane</keyword>
<proteinExistence type="predicted"/>
<protein>
    <recommendedName>
        <fullName evidence="3">ATP synthase protein I</fullName>
    </recommendedName>
</protein>
<keyword evidence="1" id="KW-0812">Transmembrane</keyword>
<dbReference type="AlphaFoldDB" id="A0A3B0S1P7"/>
<sequence>MEFIGGILGGALLGWFIDQVFGIAPVGLIVFMLLGFASGLLTAVRSAQKAALEAENQGNDLGFSADEKD</sequence>
<evidence type="ECO:0000313" key="2">
    <source>
        <dbReference type="EMBL" id="VAV97672.1"/>
    </source>
</evidence>
<keyword evidence="1" id="KW-1133">Transmembrane helix</keyword>
<evidence type="ECO:0000256" key="1">
    <source>
        <dbReference type="SAM" id="Phobius"/>
    </source>
</evidence>
<dbReference type="EMBL" id="UOEE01000247">
    <property type="protein sequence ID" value="VAV97672.1"/>
    <property type="molecule type" value="Genomic_DNA"/>
</dbReference>
<evidence type="ECO:0008006" key="3">
    <source>
        <dbReference type="Google" id="ProtNLM"/>
    </source>
</evidence>
<name>A0A3B0S1P7_9ZZZZ</name>
<dbReference type="InterPro" id="IPR032820">
    <property type="entry name" value="ATPase_put"/>
</dbReference>
<feature type="transmembrane region" description="Helical" evidence="1">
    <location>
        <begin position="20"/>
        <end position="44"/>
    </location>
</feature>